<feature type="compositionally biased region" description="Basic residues" evidence="2">
    <location>
        <begin position="440"/>
        <end position="456"/>
    </location>
</feature>
<sequence length="456" mass="51481">MPSRIPRNAASKVSQSHGQRLTRRAFVGGSVSLASFFLSRAVHAAEPPQRKIRIGIAGGRFGSTFQWHEHPQCVVAAVTDLRPERRAHLQKVYRCDRAYESLEIMLKEAKDLDAVGIFTEAPNHVPHCLAALRAGKHVICAVPAAMTLEECAELINCVERTGLTYMMAETSYWQQHTISARQFYQEGKFGEIYAAYSMYRHPGLESLWFEDGRPTWRHGFPPMHYPTHCTAHLIGVTGERLAAVSCTGWGDDSPLLRGNPYGNPFWNETAEFTTDRGHSFRVEVWWLGAHLGCERAEWYGTKMSFLCDNRLGTQATLIFAGDQQETDSGGFVRSAARVEAYSVPKWWATDMLPEPLRHDSGHEGSHTFITHEFVDSLIHERLPAVDVYEAVAYTAPGILAHQSALRGGERISIPDFGRARARPSRGTEESIHHRPEIMPRPRRSHHPVFPRLWRRP</sequence>
<dbReference type="PANTHER" id="PTHR43818">
    <property type="entry name" value="BCDNA.GH03377"/>
    <property type="match status" value="1"/>
</dbReference>
<accession>A0A286RH28</accession>
<dbReference type="Gene3D" id="3.40.50.720">
    <property type="entry name" value="NAD(P)-binding Rossmann-like Domain"/>
    <property type="match status" value="1"/>
</dbReference>
<organism evidence="4 5">
    <name type="scientific">Thermogutta terrifontis</name>
    <dbReference type="NCBI Taxonomy" id="1331910"/>
    <lineage>
        <taxon>Bacteria</taxon>
        <taxon>Pseudomonadati</taxon>
        <taxon>Planctomycetota</taxon>
        <taxon>Planctomycetia</taxon>
        <taxon>Pirellulales</taxon>
        <taxon>Thermoguttaceae</taxon>
        <taxon>Thermogutta</taxon>
    </lineage>
</organism>
<dbReference type="InterPro" id="IPR050463">
    <property type="entry name" value="Gfo/Idh/MocA_oxidrdct_glycsds"/>
</dbReference>
<name>A0A286RH28_9BACT</name>
<proteinExistence type="predicted"/>
<dbReference type="InterPro" id="IPR036291">
    <property type="entry name" value="NAD(P)-bd_dom_sf"/>
</dbReference>
<keyword evidence="5" id="KW-1185">Reference proteome</keyword>
<gene>
    <name evidence="4" type="ORF">THTE_2672</name>
</gene>
<dbReference type="OrthoDB" id="9815825at2"/>
<dbReference type="PANTHER" id="PTHR43818:SF11">
    <property type="entry name" value="BCDNA.GH03377"/>
    <property type="match status" value="1"/>
</dbReference>
<evidence type="ECO:0000259" key="3">
    <source>
        <dbReference type="Pfam" id="PF01408"/>
    </source>
</evidence>
<reference evidence="4 5" key="1">
    <citation type="journal article" name="Front. Microbiol.">
        <title>Sugar Metabolism of the First Thermophilic Planctomycete Thermogutta terrifontis: Comparative Genomic and Transcriptomic Approaches.</title>
        <authorList>
            <person name="Elcheninov A.G."/>
            <person name="Menzel P."/>
            <person name="Gudbergsdottir S.R."/>
            <person name="Slesarev A.I."/>
            <person name="Kadnikov V.V."/>
            <person name="Krogh A."/>
            <person name="Bonch-Osmolovskaya E.A."/>
            <person name="Peng X."/>
            <person name="Kublanov I.V."/>
        </authorList>
    </citation>
    <scope>NUCLEOTIDE SEQUENCE [LARGE SCALE GENOMIC DNA]</scope>
    <source>
        <strain evidence="4 5">R1</strain>
    </source>
</reference>
<dbReference type="Proteomes" id="UP000215086">
    <property type="component" value="Chromosome"/>
</dbReference>
<dbReference type="EC" id="1.1.1.48" evidence="4"/>
<dbReference type="KEGG" id="ttf:THTE_2672"/>
<dbReference type="EMBL" id="CP018477">
    <property type="protein sequence ID" value="ASV75274.1"/>
    <property type="molecule type" value="Genomic_DNA"/>
</dbReference>
<dbReference type="InterPro" id="IPR000683">
    <property type="entry name" value="Gfo/Idh/MocA-like_OxRdtase_N"/>
</dbReference>
<protein>
    <submittedName>
        <fullName evidence="4">D-galactose 1-dehydrogenase</fullName>
        <ecNumber evidence="4">1.1.1.48</ecNumber>
    </submittedName>
</protein>
<keyword evidence="1 4" id="KW-0560">Oxidoreductase</keyword>
<dbReference type="RefSeq" id="WP_095415389.1">
    <property type="nucleotide sequence ID" value="NZ_CP018477.1"/>
</dbReference>
<evidence type="ECO:0000313" key="5">
    <source>
        <dbReference type="Proteomes" id="UP000215086"/>
    </source>
</evidence>
<dbReference type="Pfam" id="PF01408">
    <property type="entry name" value="GFO_IDH_MocA"/>
    <property type="match status" value="1"/>
</dbReference>
<evidence type="ECO:0000256" key="2">
    <source>
        <dbReference type="SAM" id="MobiDB-lite"/>
    </source>
</evidence>
<evidence type="ECO:0000313" key="4">
    <source>
        <dbReference type="EMBL" id="ASV75274.1"/>
    </source>
</evidence>
<feature type="region of interest" description="Disordered" evidence="2">
    <location>
        <begin position="415"/>
        <end position="456"/>
    </location>
</feature>
<feature type="compositionally biased region" description="Basic and acidic residues" evidence="2">
    <location>
        <begin position="425"/>
        <end position="439"/>
    </location>
</feature>
<dbReference type="SUPFAM" id="SSF51735">
    <property type="entry name" value="NAD(P)-binding Rossmann-fold domains"/>
    <property type="match status" value="1"/>
</dbReference>
<feature type="domain" description="Gfo/Idh/MocA-like oxidoreductase N-terminal" evidence="3">
    <location>
        <begin position="52"/>
        <end position="167"/>
    </location>
</feature>
<dbReference type="GO" id="GO:0019151">
    <property type="term" value="F:galactose 1-dehydrogenase activity"/>
    <property type="evidence" value="ECO:0007669"/>
    <property type="project" value="UniProtKB-EC"/>
</dbReference>
<dbReference type="AlphaFoldDB" id="A0A286RH28"/>
<evidence type="ECO:0000256" key="1">
    <source>
        <dbReference type="ARBA" id="ARBA00023002"/>
    </source>
</evidence>
<dbReference type="GO" id="GO:0000166">
    <property type="term" value="F:nucleotide binding"/>
    <property type="evidence" value="ECO:0007669"/>
    <property type="project" value="InterPro"/>
</dbReference>
<dbReference type="Gene3D" id="3.30.360.10">
    <property type="entry name" value="Dihydrodipicolinate Reductase, domain 2"/>
    <property type="match status" value="1"/>
</dbReference>